<evidence type="ECO:0000256" key="2">
    <source>
        <dbReference type="ARBA" id="ARBA00022490"/>
    </source>
</evidence>
<evidence type="ECO:0000256" key="7">
    <source>
        <dbReference type="ARBA" id="ARBA00022840"/>
    </source>
</evidence>
<dbReference type="PANTHER" id="PTHR43152">
    <property type="entry name" value="UVRABC SYSTEM PROTEIN A"/>
    <property type="match status" value="1"/>
</dbReference>
<keyword evidence="8" id="KW-0267">Excision nuclease</keyword>
<feature type="domain" description="ABC transporter" evidence="14">
    <location>
        <begin position="442"/>
        <end position="744"/>
    </location>
</feature>
<dbReference type="EMBL" id="VMHJ01000003">
    <property type="protein sequence ID" value="TSJ85441.1"/>
    <property type="molecule type" value="Genomic_DNA"/>
</dbReference>
<accession>A0A556R978</accession>
<comment type="caution">
    <text evidence="15">The sequence shown here is derived from an EMBL/GenBank/DDBJ whole genome shotgun (WGS) entry which is preliminary data.</text>
</comment>
<comment type="subcellular location">
    <subcellularLocation>
        <location evidence="1">Cytoplasm</location>
    </subcellularLocation>
</comment>
<organism evidence="15 16">
    <name type="scientific">Bifidobacterium asteroides</name>
    <dbReference type="NCBI Taxonomy" id="1684"/>
    <lineage>
        <taxon>Bacteria</taxon>
        <taxon>Bacillati</taxon>
        <taxon>Actinomycetota</taxon>
        <taxon>Actinomycetes</taxon>
        <taxon>Bifidobacteriales</taxon>
        <taxon>Bifidobacteriaceae</taxon>
        <taxon>Bifidobacterium</taxon>
    </lineage>
</organism>
<evidence type="ECO:0000256" key="6">
    <source>
        <dbReference type="ARBA" id="ARBA00022769"/>
    </source>
</evidence>
<dbReference type="InterPro" id="IPR003439">
    <property type="entry name" value="ABC_transporter-like_ATP-bd"/>
</dbReference>
<evidence type="ECO:0000256" key="10">
    <source>
        <dbReference type="ARBA" id="ARBA00023204"/>
    </source>
</evidence>
<dbReference type="PROSITE" id="PS50893">
    <property type="entry name" value="ABC_TRANSPORTER_2"/>
    <property type="match status" value="2"/>
</dbReference>
<dbReference type="AlphaFoldDB" id="A0A556R978"/>
<reference evidence="15 16" key="1">
    <citation type="submission" date="2019-07" db="EMBL/GenBank/DDBJ databases">
        <title>Bifidobacterium asteroides genomes.</title>
        <authorList>
            <person name="Zheng H."/>
        </authorList>
    </citation>
    <scope>NUCLEOTIDE SEQUENCE [LARGE SCALE GENOMIC DNA]</scope>
    <source>
        <strain evidence="15 16">W8111</strain>
    </source>
</reference>
<evidence type="ECO:0000313" key="16">
    <source>
        <dbReference type="Proteomes" id="UP000317536"/>
    </source>
</evidence>
<evidence type="ECO:0000256" key="3">
    <source>
        <dbReference type="ARBA" id="ARBA00022737"/>
    </source>
</evidence>
<dbReference type="PROSITE" id="PS00211">
    <property type="entry name" value="ABC_TRANSPORTER_1"/>
    <property type="match status" value="2"/>
</dbReference>
<evidence type="ECO:0000256" key="4">
    <source>
        <dbReference type="ARBA" id="ARBA00022741"/>
    </source>
</evidence>
<keyword evidence="5" id="KW-0227">DNA damage</keyword>
<evidence type="ECO:0000259" key="14">
    <source>
        <dbReference type="PROSITE" id="PS50893"/>
    </source>
</evidence>
<dbReference type="Gene3D" id="1.10.8.280">
    <property type="entry name" value="ABC transporter ATPase domain-like"/>
    <property type="match status" value="1"/>
</dbReference>
<dbReference type="GO" id="GO:0003677">
    <property type="term" value="F:DNA binding"/>
    <property type="evidence" value="ECO:0007669"/>
    <property type="project" value="UniProtKB-KW"/>
</dbReference>
<feature type="domain" description="ABC transporter" evidence="14">
    <location>
        <begin position="1"/>
        <end position="433"/>
    </location>
</feature>
<evidence type="ECO:0000256" key="13">
    <source>
        <dbReference type="ARBA" id="ARBA00042156"/>
    </source>
</evidence>
<evidence type="ECO:0000256" key="5">
    <source>
        <dbReference type="ARBA" id="ARBA00022763"/>
    </source>
</evidence>
<comment type="similarity">
    <text evidence="11">Belongs to the ABC transporter superfamily. UvrA family.</text>
</comment>
<dbReference type="InterPro" id="IPR027417">
    <property type="entry name" value="P-loop_NTPase"/>
</dbReference>
<dbReference type="Gene3D" id="1.20.1580.10">
    <property type="entry name" value="ABC transporter ATPase like domain"/>
    <property type="match status" value="2"/>
</dbReference>
<keyword evidence="3" id="KW-0677">Repeat</keyword>
<dbReference type="PANTHER" id="PTHR43152:SF3">
    <property type="entry name" value="UVRABC SYSTEM PROTEIN A"/>
    <property type="match status" value="1"/>
</dbReference>
<keyword evidence="10" id="KW-0234">DNA repair</keyword>
<dbReference type="SUPFAM" id="SSF52540">
    <property type="entry name" value="P-loop containing nucleoside triphosphate hydrolases"/>
    <property type="match status" value="2"/>
</dbReference>
<dbReference type="InterPro" id="IPR017871">
    <property type="entry name" value="ABC_transporter-like_CS"/>
</dbReference>
<keyword evidence="7 15" id="KW-0067">ATP-binding</keyword>
<name>A0A556R978_9BIFI</name>
<dbReference type="Proteomes" id="UP000317536">
    <property type="component" value="Unassembled WGS sequence"/>
</dbReference>
<keyword evidence="4" id="KW-0547">Nucleotide-binding</keyword>
<dbReference type="GO" id="GO:0005737">
    <property type="term" value="C:cytoplasm"/>
    <property type="evidence" value="ECO:0007669"/>
    <property type="project" value="UniProtKB-SubCell"/>
</dbReference>
<evidence type="ECO:0000256" key="8">
    <source>
        <dbReference type="ARBA" id="ARBA00022881"/>
    </source>
</evidence>
<evidence type="ECO:0000256" key="11">
    <source>
        <dbReference type="ARBA" id="ARBA00038000"/>
    </source>
</evidence>
<keyword evidence="9" id="KW-0238">DNA-binding</keyword>
<dbReference type="GO" id="GO:0004518">
    <property type="term" value="F:nuclease activity"/>
    <property type="evidence" value="ECO:0007669"/>
    <property type="project" value="UniProtKB-KW"/>
</dbReference>
<keyword evidence="6" id="KW-0228">DNA excision</keyword>
<dbReference type="GO" id="GO:0006281">
    <property type="term" value="P:DNA repair"/>
    <property type="evidence" value="ECO:0007669"/>
    <property type="project" value="UniProtKB-KW"/>
</dbReference>
<gene>
    <name evidence="15" type="ORF">FPK29_06695</name>
</gene>
<evidence type="ECO:0000313" key="15">
    <source>
        <dbReference type="EMBL" id="TSJ85441.1"/>
    </source>
</evidence>
<dbReference type="Pfam" id="PF00005">
    <property type="entry name" value="ABC_tran"/>
    <property type="match status" value="1"/>
</dbReference>
<evidence type="ECO:0000256" key="9">
    <source>
        <dbReference type="ARBA" id="ARBA00023125"/>
    </source>
</evidence>
<dbReference type="GO" id="GO:0016887">
    <property type="term" value="F:ATP hydrolysis activity"/>
    <property type="evidence" value="ECO:0007669"/>
    <property type="project" value="InterPro"/>
</dbReference>
<sequence length="758" mass="82251">MRTESILIDRASTHNLKQVSLSIPKRAITIVTGLSGSGKSSLVFSTLAAESQRMINRSYSSYIQQLLPKYEPAEVARIDNLPFSIVVTQKQLSGNARSTVGTYTDIYTALRLLFSRTAQPFIGYSMTYSFNNPAGMCPTCQGLGTVRTLVLDRLLNMDLSLNQGAINFPTFQPGGWRLTRYTDSGYFDNDLPLREWTSGDLDLLLYGKKQKPAHPSPNWHKTAMYEGLVPRITKSFINQSGDKYQHELEQVTRITQCTDCQGARVNARVRSAKIDGLNIADCSAMSVADLQDWLGKIDDDQTESILQDLERKIANLITVGLGYLSLQRGTSTLSGGEAQRLKIANCLNSPLNDVLYIFDEPSVGLHPHDLTGIKKIFKGLRDKGNTVVIVDHDPELIGIADRIVDMGPGAGREGGRIVFEGSYQSLLESGTATGRALSDPGVVNEPVAPSHGFYAIDKITAHNVREAHAKIPRHMLTVVTGVAGSGKSTLIKAGFMAQHDAMLLDQKPIKASGRSNLLTYLGVFDPLRKAFAKATGESPSLFSFNAAGACPVCKGKGVVTLDIAYMGDASTVCESCHGTRYSARALSARYRGLSIAQALKLTASEATHRYREVLGPAMRALEDVGLSYLSVGQALDTLSGGELQRLKLAKLLKEGIHETLILDEPTSGLHESNILQQIALLRKLITDKDLTVVAIEHNLRFIGQADWVIDMGPGAGSAGGKVLFEGAPLALMRHNDTPTAQAMNAYFGLIKDAAVQQQ</sequence>
<proteinExistence type="inferred from homology"/>
<dbReference type="SMART" id="SM00382">
    <property type="entry name" value="AAA"/>
    <property type="match status" value="2"/>
</dbReference>
<protein>
    <recommendedName>
        <fullName evidence="12">UvrABC system protein A</fullName>
    </recommendedName>
    <alternativeName>
        <fullName evidence="13">Excinuclease ABC subunit A</fullName>
    </alternativeName>
</protein>
<keyword evidence="2" id="KW-0963">Cytoplasm</keyword>
<evidence type="ECO:0000256" key="1">
    <source>
        <dbReference type="ARBA" id="ARBA00004496"/>
    </source>
</evidence>
<dbReference type="Gene3D" id="3.40.50.300">
    <property type="entry name" value="P-loop containing nucleotide triphosphate hydrolases"/>
    <property type="match status" value="3"/>
</dbReference>
<dbReference type="InterPro" id="IPR003593">
    <property type="entry name" value="AAA+_ATPase"/>
</dbReference>
<evidence type="ECO:0000256" key="12">
    <source>
        <dbReference type="ARBA" id="ARBA00039316"/>
    </source>
</evidence>
<dbReference type="GO" id="GO:0005524">
    <property type="term" value="F:ATP binding"/>
    <property type="evidence" value="ECO:0007669"/>
    <property type="project" value="UniProtKB-KW"/>
</dbReference>